<evidence type="ECO:0000259" key="5">
    <source>
        <dbReference type="PROSITE" id="PS50931"/>
    </source>
</evidence>
<dbReference type="EMBL" id="DXHP01000175">
    <property type="protein sequence ID" value="HIW07240.1"/>
    <property type="molecule type" value="Genomic_DNA"/>
</dbReference>
<name>A0A9D1Q5M6_9GAMM</name>
<keyword evidence="4" id="KW-0804">Transcription</keyword>
<reference evidence="6" key="1">
    <citation type="journal article" date="2021" name="PeerJ">
        <title>Extensive microbial diversity within the chicken gut microbiome revealed by metagenomics and culture.</title>
        <authorList>
            <person name="Gilroy R."/>
            <person name="Ravi A."/>
            <person name="Getino M."/>
            <person name="Pursley I."/>
            <person name="Horton D.L."/>
            <person name="Alikhan N.F."/>
            <person name="Baker D."/>
            <person name="Gharbi K."/>
            <person name="Hall N."/>
            <person name="Watson M."/>
            <person name="Adriaenssens E.M."/>
            <person name="Foster-Nyarko E."/>
            <person name="Jarju S."/>
            <person name="Secka A."/>
            <person name="Antonio M."/>
            <person name="Oren A."/>
            <person name="Chaudhuri R.R."/>
            <person name="La Ragione R."/>
            <person name="Hildebrand F."/>
            <person name="Pallen M.J."/>
        </authorList>
    </citation>
    <scope>NUCLEOTIDE SEQUENCE</scope>
    <source>
        <strain evidence="6">CHK160-9182</strain>
    </source>
</reference>
<dbReference type="Gene3D" id="1.10.10.10">
    <property type="entry name" value="Winged helix-like DNA-binding domain superfamily/Winged helix DNA-binding domain"/>
    <property type="match status" value="1"/>
</dbReference>
<dbReference type="Pfam" id="PF03466">
    <property type="entry name" value="LysR_substrate"/>
    <property type="match status" value="1"/>
</dbReference>
<dbReference type="PANTHER" id="PTHR30427:SF1">
    <property type="entry name" value="TRANSCRIPTIONAL ACTIVATOR PROTEIN LYSR"/>
    <property type="match status" value="1"/>
</dbReference>
<dbReference type="Pfam" id="PF00126">
    <property type="entry name" value="HTH_1"/>
    <property type="match status" value="1"/>
</dbReference>
<dbReference type="InterPro" id="IPR005119">
    <property type="entry name" value="LysR_subst-bd"/>
</dbReference>
<reference evidence="6" key="2">
    <citation type="submission" date="2021-04" db="EMBL/GenBank/DDBJ databases">
        <authorList>
            <person name="Gilroy R."/>
        </authorList>
    </citation>
    <scope>NUCLEOTIDE SEQUENCE</scope>
    <source>
        <strain evidence="6">CHK160-9182</strain>
    </source>
</reference>
<dbReference type="Proteomes" id="UP000823934">
    <property type="component" value="Unassembled WGS sequence"/>
</dbReference>
<dbReference type="GO" id="GO:0003700">
    <property type="term" value="F:DNA-binding transcription factor activity"/>
    <property type="evidence" value="ECO:0007669"/>
    <property type="project" value="InterPro"/>
</dbReference>
<evidence type="ECO:0000256" key="2">
    <source>
        <dbReference type="ARBA" id="ARBA00023015"/>
    </source>
</evidence>
<dbReference type="InterPro" id="IPR036388">
    <property type="entry name" value="WH-like_DNA-bd_sf"/>
</dbReference>
<evidence type="ECO:0000313" key="7">
    <source>
        <dbReference type="Proteomes" id="UP000823934"/>
    </source>
</evidence>
<sequence>MNTRHLEAFYAVMVCGSISRAADMLHISQPAVSKTLKHAEMRLGYLLFERTRGRLVPTKEALLLYDKAQNVYQELNDFQLMAENLAEKPQGTLAFGCLPSLGLSLVPEVTKMFLAKNPHAKIDVSTYHTDELLHLLNRYQLDFAISFKPIKEQGISSIPLAKIPLVYLDAAPPAKSGAVSIDKIDDGRWINPGADSLSMMIHQYRTFKTTQLNVHTYYMAAEFVKRGVGCTISDLFSAAEVLPFSMIYPLKEPMMLDLCILYQSERPLRKISQDYQKLVQKYLHKKLKEYNQKLYQAN</sequence>
<evidence type="ECO:0000256" key="3">
    <source>
        <dbReference type="ARBA" id="ARBA00023125"/>
    </source>
</evidence>
<dbReference type="SUPFAM" id="SSF46785">
    <property type="entry name" value="Winged helix' DNA-binding domain"/>
    <property type="match status" value="1"/>
</dbReference>
<feature type="domain" description="HTH lysR-type" evidence="5">
    <location>
        <begin position="1"/>
        <end position="58"/>
    </location>
</feature>
<dbReference type="GO" id="GO:0010628">
    <property type="term" value="P:positive regulation of gene expression"/>
    <property type="evidence" value="ECO:0007669"/>
    <property type="project" value="TreeGrafter"/>
</dbReference>
<dbReference type="PROSITE" id="PS50931">
    <property type="entry name" value="HTH_LYSR"/>
    <property type="match status" value="1"/>
</dbReference>
<dbReference type="AlphaFoldDB" id="A0A9D1Q5M6"/>
<evidence type="ECO:0000256" key="4">
    <source>
        <dbReference type="ARBA" id="ARBA00023163"/>
    </source>
</evidence>
<dbReference type="GO" id="GO:0043565">
    <property type="term" value="F:sequence-specific DNA binding"/>
    <property type="evidence" value="ECO:0007669"/>
    <property type="project" value="TreeGrafter"/>
</dbReference>
<organism evidence="6 7">
    <name type="scientific">Candidatus Ignatzschineria merdigallinarum</name>
    <dbReference type="NCBI Taxonomy" id="2838621"/>
    <lineage>
        <taxon>Bacteria</taxon>
        <taxon>Pseudomonadati</taxon>
        <taxon>Pseudomonadota</taxon>
        <taxon>Gammaproteobacteria</taxon>
        <taxon>Cardiobacteriales</taxon>
        <taxon>Ignatzschineriaceae</taxon>
        <taxon>Ignatzschineria</taxon>
    </lineage>
</organism>
<gene>
    <name evidence="6" type="ORF">H9889_07965</name>
</gene>
<dbReference type="InterPro" id="IPR000847">
    <property type="entry name" value="LysR_HTH_N"/>
</dbReference>
<accession>A0A9D1Q5M6</accession>
<dbReference type="CDD" id="cd05466">
    <property type="entry name" value="PBP2_LTTR_substrate"/>
    <property type="match status" value="1"/>
</dbReference>
<proteinExistence type="inferred from homology"/>
<dbReference type="PANTHER" id="PTHR30427">
    <property type="entry name" value="TRANSCRIPTIONAL ACTIVATOR PROTEIN LYSR"/>
    <property type="match status" value="1"/>
</dbReference>
<keyword evidence="2" id="KW-0805">Transcription regulation</keyword>
<comment type="caution">
    <text evidence="6">The sequence shown here is derived from an EMBL/GenBank/DDBJ whole genome shotgun (WGS) entry which is preliminary data.</text>
</comment>
<evidence type="ECO:0000256" key="1">
    <source>
        <dbReference type="ARBA" id="ARBA00009437"/>
    </source>
</evidence>
<keyword evidence="3" id="KW-0238">DNA-binding</keyword>
<dbReference type="PRINTS" id="PR00039">
    <property type="entry name" value="HTHLYSR"/>
</dbReference>
<dbReference type="InterPro" id="IPR036390">
    <property type="entry name" value="WH_DNA-bd_sf"/>
</dbReference>
<dbReference type="SUPFAM" id="SSF53850">
    <property type="entry name" value="Periplasmic binding protein-like II"/>
    <property type="match status" value="1"/>
</dbReference>
<evidence type="ECO:0000313" key="6">
    <source>
        <dbReference type="EMBL" id="HIW07240.1"/>
    </source>
</evidence>
<protein>
    <submittedName>
        <fullName evidence="6">LysR family transcriptional regulator</fullName>
    </submittedName>
</protein>
<comment type="similarity">
    <text evidence="1">Belongs to the LysR transcriptional regulatory family.</text>
</comment>
<dbReference type="Gene3D" id="3.40.190.10">
    <property type="entry name" value="Periplasmic binding protein-like II"/>
    <property type="match status" value="2"/>
</dbReference>